<evidence type="ECO:0000256" key="8">
    <source>
        <dbReference type="ARBA" id="ARBA00023295"/>
    </source>
</evidence>
<dbReference type="GO" id="GO:0140078">
    <property type="term" value="F:class I DNA-(apurinic or apyrimidinic site) endonuclease activity"/>
    <property type="evidence" value="ECO:0007669"/>
    <property type="project" value="UniProtKB-EC"/>
</dbReference>
<evidence type="ECO:0000256" key="6">
    <source>
        <dbReference type="ARBA" id="ARBA00023239"/>
    </source>
</evidence>
<evidence type="ECO:0000256" key="5">
    <source>
        <dbReference type="ARBA" id="ARBA00023204"/>
    </source>
</evidence>
<dbReference type="InterPro" id="IPR011257">
    <property type="entry name" value="DNA_glycosylase"/>
</dbReference>
<dbReference type="GO" id="GO:0008534">
    <property type="term" value="F:oxidized purine nucleobase lesion DNA N-glycosylase activity"/>
    <property type="evidence" value="ECO:0007669"/>
    <property type="project" value="InterPro"/>
</dbReference>
<dbReference type="SUPFAM" id="SSF55945">
    <property type="entry name" value="TATA-box binding protein-like"/>
    <property type="match status" value="1"/>
</dbReference>
<evidence type="ECO:0000256" key="4">
    <source>
        <dbReference type="ARBA" id="ARBA00022801"/>
    </source>
</evidence>
<proteinExistence type="inferred from homology"/>
<dbReference type="InterPro" id="IPR012904">
    <property type="entry name" value="OGG_N"/>
</dbReference>
<dbReference type="GO" id="GO:0003684">
    <property type="term" value="F:damaged DNA binding"/>
    <property type="evidence" value="ECO:0007669"/>
    <property type="project" value="InterPro"/>
</dbReference>
<reference evidence="11" key="2">
    <citation type="journal article" date="2021" name="PeerJ">
        <title>Extensive microbial diversity within the chicken gut microbiome revealed by metagenomics and culture.</title>
        <authorList>
            <person name="Gilroy R."/>
            <person name="Ravi A."/>
            <person name="Getino M."/>
            <person name="Pursley I."/>
            <person name="Horton D.L."/>
            <person name="Alikhan N.F."/>
            <person name="Baker D."/>
            <person name="Gharbi K."/>
            <person name="Hall N."/>
            <person name="Watson M."/>
            <person name="Adriaenssens E.M."/>
            <person name="Foster-Nyarko E."/>
            <person name="Jarju S."/>
            <person name="Secka A."/>
            <person name="Antonio M."/>
            <person name="Oren A."/>
            <person name="Chaudhuri R.R."/>
            <person name="La Ragione R."/>
            <person name="Hildebrand F."/>
            <person name="Pallen M.J."/>
        </authorList>
    </citation>
    <scope>NUCLEOTIDE SEQUENCE</scope>
    <source>
        <strain evidence="11">7293</strain>
    </source>
</reference>
<evidence type="ECO:0000256" key="7">
    <source>
        <dbReference type="ARBA" id="ARBA00023268"/>
    </source>
</evidence>
<evidence type="ECO:0000256" key="3">
    <source>
        <dbReference type="ARBA" id="ARBA00022763"/>
    </source>
</evidence>
<keyword evidence="8" id="KW-0326">Glycosidase</keyword>
<dbReference type="Gene3D" id="1.10.1670.10">
    <property type="entry name" value="Helix-hairpin-Helix base-excision DNA repair enzymes (C-terminal)"/>
    <property type="match status" value="1"/>
</dbReference>
<keyword evidence="4" id="KW-0378">Hydrolase</keyword>
<dbReference type="GO" id="GO:0006284">
    <property type="term" value="P:base-excision repair"/>
    <property type="evidence" value="ECO:0007669"/>
    <property type="project" value="InterPro"/>
</dbReference>
<dbReference type="AlphaFoldDB" id="A0A9D9DZ40"/>
<dbReference type="InterPro" id="IPR052054">
    <property type="entry name" value="Oxidative_DNA_repair_enzyme"/>
</dbReference>
<gene>
    <name evidence="11" type="ORF">IAA97_06095</name>
</gene>
<dbReference type="PANTHER" id="PTHR10242:SF2">
    <property type="entry name" value="N-GLYCOSYLASE_DNA LYASE"/>
    <property type="match status" value="1"/>
</dbReference>
<evidence type="ECO:0000313" key="12">
    <source>
        <dbReference type="Proteomes" id="UP000823615"/>
    </source>
</evidence>
<dbReference type="InterPro" id="IPR003265">
    <property type="entry name" value="HhH-GPD_domain"/>
</dbReference>
<evidence type="ECO:0000259" key="10">
    <source>
        <dbReference type="SMART" id="SM00478"/>
    </source>
</evidence>
<evidence type="ECO:0000256" key="2">
    <source>
        <dbReference type="ARBA" id="ARBA00012720"/>
    </source>
</evidence>
<dbReference type="InterPro" id="IPR023170">
    <property type="entry name" value="HhH_base_excis_C"/>
</dbReference>
<organism evidence="11 12">
    <name type="scientific">Candidatus Ornithospirochaeta stercoripullorum</name>
    <dbReference type="NCBI Taxonomy" id="2840899"/>
    <lineage>
        <taxon>Bacteria</taxon>
        <taxon>Pseudomonadati</taxon>
        <taxon>Spirochaetota</taxon>
        <taxon>Spirochaetia</taxon>
        <taxon>Spirochaetales</taxon>
        <taxon>Spirochaetaceae</taxon>
        <taxon>Spirochaetaceae incertae sedis</taxon>
        <taxon>Candidatus Ornithospirochaeta</taxon>
    </lineage>
</organism>
<dbReference type="EC" id="4.2.99.18" evidence="2"/>
<comment type="similarity">
    <text evidence="1">Belongs to the type-1 OGG1 family.</text>
</comment>
<dbReference type="Gene3D" id="1.10.340.30">
    <property type="entry name" value="Hypothetical protein, domain 2"/>
    <property type="match status" value="1"/>
</dbReference>
<dbReference type="GO" id="GO:0006289">
    <property type="term" value="P:nucleotide-excision repair"/>
    <property type="evidence" value="ECO:0007669"/>
    <property type="project" value="InterPro"/>
</dbReference>
<dbReference type="Proteomes" id="UP000823615">
    <property type="component" value="Unassembled WGS sequence"/>
</dbReference>
<dbReference type="PANTHER" id="PTHR10242">
    <property type="entry name" value="8-OXOGUANINE DNA GLYCOSYLASE"/>
    <property type="match status" value="1"/>
</dbReference>
<keyword evidence="3" id="KW-0227">DNA damage</keyword>
<accession>A0A9D9DZ40</accession>
<dbReference type="SUPFAM" id="SSF48150">
    <property type="entry name" value="DNA-glycosylase"/>
    <property type="match status" value="1"/>
</dbReference>
<reference evidence="11" key="1">
    <citation type="submission" date="2020-10" db="EMBL/GenBank/DDBJ databases">
        <authorList>
            <person name="Gilroy R."/>
        </authorList>
    </citation>
    <scope>NUCLEOTIDE SEQUENCE</scope>
    <source>
        <strain evidence="11">7293</strain>
    </source>
</reference>
<keyword evidence="5" id="KW-0234">DNA repair</keyword>
<name>A0A9D9DZ40_9SPIO</name>
<protein>
    <recommendedName>
        <fullName evidence="2">DNA-(apurinic or apyrimidinic site) lyase</fullName>
        <ecNumber evidence="2">4.2.99.18</ecNumber>
    </recommendedName>
</protein>
<evidence type="ECO:0000256" key="1">
    <source>
        <dbReference type="ARBA" id="ARBA00010679"/>
    </source>
</evidence>
<dbReference type="Pfam" id="PF00730">
    <property type="entry name" value="HhH-GPD"/>
    <property type="match status" value="1"/>
</dbReference>
<sequence length="262" mass="30046">MGNDTQGKGVFMEENLREILLGGQTFSWREEADGSFSAVLNERVYRIKTLSDVENDEFLREYFDCDYDYAGASRAIAAKDSILHEAVEKTGVIRLLKQDHWICTISFILSQNNNIKRIMGLYDRLCRAYGHEVEPGFFSFPSAQELSSATEGDLRALGTGFRAPFIIDAVRNVSLLDEIEQMDFDSAMKTLQTIKGIGPKVASCILIFSYQRREGFPLDVWMKKVMKEYYPDKDPSYFHPYEALSQQYLFSWIRAQDRLSGN</sequence>
<evidence type="ECO:0000313" key="11">
    <source>
        <dbReference type="EMBL" id="MBO8436532.1"/>
    </source>
</evidence>
<evidence type="ECO:0000256" key="9">
    <source>
        <dbReference type="ARBA" id="ARBA00044632"/>
    </source>
</evidence>
<keyword evidence="6 11" id="KW-0456">Lyase</keyword>
<dbReference type="Pfam" id="PF07934">
    <property type="entry name" value="OGG_N"/>
    <property type="match status" value="1"/>
</dbReference>
<feature type="domain" description="HhH-GPD" evidence="10">
    <location>
        <begin position="109"/>
        <end position="255"/>
    </location>
</feature>
<dbReference type="Gene3D" id="3.30.310.260">
    <property type="match status" value="1"/>
</dbReference>
<dbReference type="SMART" id="SM00478">
    <property type="entry name" value="ENDO3c"/>
    <property type="match status" value="1"/>
</dbReference>
<comment type="catalytic activity">
    <reaction evidence="9">
        <text>2'-deoxyribonucleotide-(2'-deoxyribose 5'-phosphate)-2'-deoxyribonucleotide-DNA = a 3'-end 2'-deoxyribonucleotide-(2,3-dehydro-2,3-deoxyribose 5'-phosphate)-DNA + a 5'-end 5'-phospho-2'-deoxyribonucleoside-DNA + H(+)</text>
        <dbReference type="Rhea" id="RHEA:66592"/>
        <dbReference type="Rhea" id="RHEA-COMP:13180"/>
        <dbReference type="Rhea" id="RHEA-COMP:16897"/>
        <dbReference type="Rhea" id="RHEA-COMP:17067"/>
        <dbReference type="ChEBI" id="CHEBI:15378"/>
        <dbReference type="ChEBI" id="CHEBI:136412"/>
        <dbReference type="ChEBI" id="CHEBI:157695"/>
        <dbReference type="ChEBI" id="CHEBI:167181"/>
        <dbReference type="EC" id="4.2.99.18"/>
    </reaction>
</comment>
<keyword evidence="7" id="KW-0511">Multifunctional enzyme</keyword>
<dbReference type="EMBL" id="JADIMT010000069">
    <property type="protein sequence ID" value="MBO8436532.1"/>
    <property type="molecule type" value="Genomic_DNA"/>
</dbReference>
<dbReference type="CDD" id="cd00056">
    <property type="entry name" value="ENDO3c"/>
    <property type="match status" value="1"/>
</dbReference>
<comment type="caution">
    <text evidence="11">The sequence shown here is derived from an EMBL/GenBank/DDBJ whole genome shotgun (WGS) entry which is preliminary data.</text>
</comment>